<organism evidence="11 12">
    <name type="scientific">Stegodyphus mimosarum</name>
    <name type="common">African social velvet spider</name>
    <dbReference type="NCBI Taxonomy" id="407821"/>
    <lineage>
        <taxon>Eukaryota</taxon>
        <taxon>Metazoa</taxon>
        <taxon>Ecdysozoa</taxon>
        <taxon>Arthropoda</taxon>
        <taxon>Chelicerata</taxon>
        <taxon>Arachnida</taxon>
        <taxon>Araneae</taxon>
        <taxon>Araneomorphae</taxon>
        <taxon>Entelegynae</taxon>
        <taxon>Eresoidea</taxon>
        <taxon>Eresidae</taxon>
        <taxon>Stegodyphus</taxon>
    </lineage>
</organism>
<evidence type="ECO:0000313" key="11">
    <source>
        <dbReference type="EMBL" id="KFM82454.1"/>
    </source>
</evidence>
<dbReference type="Pfam" id="PF13959">
    <property type="entry name" value="CTE_SPB4"/>
    <property type="match status" value="1"/>
</dbReference>
<feature type="domain" description="Helicase ATP-binding" evidence="9">
    <location>
        <begin position="1"/>
        <end position="114"/>
    </location>
</feature>
<feature type="region of interest" description="Disordered" evidence="8">
    <location>
        <begin position="501"/>
        <end position="525"/>
    </location>
</feature>
<dbReference type="Pfam" id="PF00270">
    <property type="entry name" value="DEAD"/>
    <property type="match status" value="1"/>
</dbReference>
<feature type="region of interest" description="Disordered" evidence="8">
    <location>
        <begin position="386"/>
        <end position="419"/>
    </location>
</feature>
<evidence type="ECO:0000256" key="3">
    <source>
        <dbReference type="ARBA" id="ARBA00022806"/>
    </source>
</evidence>
<dbReference type="PROSITE" id="PS51192">
    <property type="entry name" value="HELICASE_ATP_BIND_1"/>
    <property type="match status" value="1"/>
</dbReference>
<dbReference type="SUPFAM" id="SSF52540">
    <property type="entry name" value="P-loop containing nucleoside triphosphate hydrolases"/>
    <property type="match status" value="1"/>
</dbReference>
<comment type="catalytic activity">
    <reaction evidence="7">
        <text>ATP + H2O = ADP + phosphate + H(+)</text>
        <dbReference type="Rhea" id="RHEA:13065"/>
        <dbReference type="ChEBI" id="CHEBI:15377"/>
        <dbReference type="ChEBI" id="CHEBI:15378"/>
        <dbReference type="ChEBI" id="CHEBI:30616"/>
        <dbReference type="ChEBI" id="CHEBI:43474"/>
        <dbReference type="ChEBI" id="CHEBI:456216"/>
        <dbReference type="EC" id="3.6.4.13"/>
    </reaction>
</comment>
<dbReference type="GO" id="GO:0003723">
    <property type="term" value="F:RNA binding"/>
    <property type="evidence" value="ECO:0007669"/>
    <property type="project" value="UniProtKB-UniRule"/>
</dbReference>
<dbReference type="SMART" id="SM01178">
    <property type="entry name" value="DUF4217"/>
    <property type="match status" value="1"/>
</dbReference>
<dbReference type="EMBL" id="KK122308">
    <property type="protein sequence ID" value="KFM82454.1"/>
    <property type="molecule type" value="Genomic_DNA"/>
</dbReference>
<dbReference type="PROSITE" id="PS00039">
    <property type="entry name" value="DEAD_ATP_HELICASE"/>
    <property type="match status" value="1"/>
</dbReference>
<evidence type="ECO:0000256" key="6">
    <source>
        <dbReference type="RuleBase" id="RU000492"/>
    </source>
</evidence>
<dbReference type="InterPro" id="IPR011545">
    <property type="entry name" value="DEAD/DEAH_box_helicase_dom"/>
</dbReference>
<feature type="non-terminal residue" evidence="11">
    <location>
        <position position="555"/>
    </location>
</feature>
<comment type="function">
    <text evidence="7">RNA helicase.</text>
</comment>
<dbReference type="OrthoDB" id="10259640at2759"/>
<sequence length="555" mass="63886">MNKVGVNHHFSVGLVIGGKDLAKERKLLDKCNILICTPGRLLQHMDENPLFDAMNLRMLVLDEADRILDLGFEKTMNAILENLPQERQTVLFSATQTKSVRDLARLSLKNPIYVSVHENAKHTTPDTLVQSYVVCEAHSKVNLLWSFIKSHKQQKILVFMASCKQVKFTCESFCRMRPGVSVMALYGSLHQLRRMEIYDEFCRKNHVVMLATDVASRGLDFPNVNWVVQLDCPEDVNTYIHRAGRTARYQKGGESLLVLLPSEKESMVEQLKNRKIPIEEIKVNPSKLYNMQRKLEAICARDVNLKDSGQRAFKAYLKNIFLMKDKTVFDVTKIDAELYARSLGLAFAPRIRFLEKHLKASGKVFETKSRPFDEKEYLKETINCSDESDDDLLKPKESTHLDPTSGEESEGKQIMKPKKPLTKAALAKRILKKKIKPNTITKFDENGEPIREVCGKPVPVVAPELHKQLLEEGYSIEKAKLLKEKEDEVDKLLYKERVKSKHREQRLKEKEKRRMSKSGAAARLKEPEVSEHLKKFHTVCSRCNFYSEFFFLTCR</sequence>
<keyword evidence="4 6" id="KW-0067">ATP-binding</keyword>
<reference evidence="11 12" key="1">
    <citation type="submission" date="2013-11" db="EMBL/GenBank/DDBJ databases">
        <title>Genome sequencing of Stegodyphus mimosarum.</title>
        <authorList>
            <person name="Bechsgaard J."/>
        </authorList>
    </citation>
    <scope>NUCLEOTIDE SEQUENCE [LARGE SCALE GENOMIC DNA]</scope>
</reference>
<dbReference type="AlphaFoldDB" id="A0A087UYL5"/>
<keyword evidence="1 6" id="KW-0547">Nucleotide-binding</keyword>
<dbReference type="GO" id="GO:0005524">
    <property type="term" value="F:ATP binding"/>
    <property type="evidence" value="ECO:0007669"/>
    <property type="project" value="UniProtKB-UniRule"/>
</dbReference>
<evidence type="ECO:0000256" key="2">
    <source>
        <dbReference type="ARBA" id="ARBA00022801"/>
    </source>
</evidence>
<dbReference type="Proteomes" id="UP000054359">
    <property type="component" value="Unassembled WGS sequence"/>
</dbReference>
<dbReference type="GO" id="GO:0016887">
    <property type="term" value="F:ATP hydrolysis activity"/>
    <property type="evidence" value="ECO:0007669"/>
    <property type="project" value="RHEA"/>
</dbReference>
<dbReference type="GO" id="GO:0003724">
    <property type="term" value="F:RNA helicase activity"/>
    <property type="evidence" value="ECO:0007669"/>
    <property type="project" value="UniProtKB-EC"/>
</dbReference>
<keyword evidence="3 6" id="KW-0347">Helicase</keyword>
<dbReference type="InterPro" id="IPR014001">
    <property type="entry name" value="Helicase_ATP-bd"/>
</dbReference>
<dbReference type="InterPro" id="IPR027417">
    <property type="entry name" value="P-loop_NTPase"/>
</dbReference>
<dbReference type="PANTHER" id="PTHR24031">
    <property type="entry name" value="RNA HELICASE"/>
    <property type="match status" value="1"/>
</dbReference>
<evidence type="ECO:0000256" key="1">
    <source>
        <dbReference type="ARBA" id="ARBA00022741"/>
    </source>
</evidence>
<keyword evidence="12" id="KW-1185">Reference proteome</keyword>
<evidence type="ECO:0000256" key="8">
    <source>
        <dbReference type="SAM" id="MobiDB-lite"/>
    </source>
</evidence>
<comment type="domain">
    <text evidence="7">The Q motif is unique to and characteristic of the DEAD box family of RNA helicases and controls ATP binding and hydrolysis.</text>
</comment>
<evidence type="ECO:0000256" key="5">
    <source>
        <dbReference type="ARBA" id="ARBA00022884"/>
    </source>
</evidence>
<gene>
    <name evidence="11" type="ORF">X975_24480</name>
</gene>
<feature type="compositionally biased region" description="Basic and acidic residues" evidence="8">
    <location>
        <begin position="391"/>
        <end position="400"/>
    </location>
</feature>
<evidence type="ECO:0000259" key="10">
    <source>
        <dbReference type="PROSITE" id="PS51194"/>
    </source>
</evidence>
<comment type="similarity">
    <text evidence="6">Belongs to the DEAD box helicase family.</text>
</comment>
<dbReference type="OMA" id="DFPNVNW"/>
<dbReference type="EC" id="3.6.4.13" evidence="7"/>
<evidence type="ECO:0000313" key="12">
    <source>
        <dbReference type="Proteomes" id="UP000054359"/>
    </source>
</evidence>
<dbReference type="InterPro" id="IPR000629">
    <property type="entry name" value="RNA-helicase_DEAD-box_CS"/>
</dbReference>
<keyword evidence="2 6" id="KW-0378">Hydrolase</keyword>
<dbReference type="Pfam" id="PF00271">
    <property type="entry name" value="Helicase_C"/>
    <property type="match status" value="1"/>
</dbReference>
<dbReference type="PROSITE" id="PS51194">
    <property type="entry name" value="HELICASE_CTER"/>
    <property type="match status" value="1"/>
</dbReference>
<proteinExistence type="inferred from homology"/>
<evidence type="ECO:0000256" key="7">
    <source>
        <dbReference type="RuleBase" id="RU365068"/>
    </source>
</evidence>
<dbReference type="InterPro" id="IPR001650">
    <property type="entry name" value="Helicase_C-like"/>
</dbReference>
<keyword evidence="5 7" id="KW-0694">RNA-binding</keyword>
<feature type="domain" description="Helicase C-terminal" evidence="10">
    <location>
        <begin position="127"/>
        <end position="289"/>
    </location>
</feature>
<evidence type="ECO:0000259" key="9">
    <source>
        <dbReference type="PROSITE" id="PS51192"/>
    </source>
</evidence>
<protein>
    <recommendedName>
        <fullName evidence="7">ATP-dependent RNA helicase</fullName>
        <ecNumber evidence="7">3.6.4.13</ecNumber>
    </recommendedName>
</protein>
<dbReference type="Gene3D" id="3.40.50.300">
    <property type="entry name" value="P-loop containing nucleotide triphosphate hydrolases"/>
    <property type="match status" value="2"/>
</dbReference>
<accession>A0A087UYL5</accession>
<dbReference type="CDD" id="cd18787">
    <property type="entry name" value="SF2_C_DEAD"/>
    <property type="match status" value="1"/>
</dbReference>
<dbReference type="SMART" id="SM00490">
    <property type="entry name" value="HELICc"/>
    <property type="match status" value="1"/>
</dbReference>
<dbReference type="STRING" id="407821.A0A087UYL5"/>
<evidence type="ECO:0000256" key="4">
    <source>
        <dbReference type="ARBA" id="ARBA00022840"/>
    </source>
</evidence>
<name>A0A087UYL5_STEMI</name>
<dbReference type="InterPro" id="IPR025313">
    <property type="entry name" value="SPB4-like_CTE"/>
</dbReference>